<sequence length="157" mass="17809">MSSPIGVDAVVDHVLRFCTNAWTVHDYCTGGSDCLEYFADMVEDSDHLYALLDEVGIDCGNSCEVFGEVLSRRLRELAERKRFSDEFELFNEFSKVLNDLQQVVDDVDTAFAAVSQELYRIYKECDGAEIRERIEDLMNRLGKFIGEAVSRSQQIGS</sequence>
<protein>
    <submittedName>
        <fullName evidence="1">Uncharacterized protein</fullName>
    </submittedName>
</protein>
<comment type="caution">
    <text evidence="1">The sequence shown here is derived from an EMBL/GenBank/DDBJ whole genome shotgun (WGS) entry which is preliminary data.</text>
</comment>
<dbReference type="EMBL" id="DSEU01000013">
    <property type="protein sequence ID" value="HEM66421.1"/>
    <property type="molecule type" value="Genomic_DNA"/>
</dbReference>
<reference evidence="1" key="1">
    <citation type="journal article" date="2020" name="mSystems">
        <title>Genome- and Community-Level Interaction Insights into Carbon Utilization and Element Cycling Functions of Hydrothermarchaeota in Hydrothermal Sediment.</title>
        <authorList>
            <person name="Zhou Z."/>
            <person name="Liu Y."/>
            <person name="Xu W."/>
            <person name="Pan J."/>
            <person name="Luo Z.H."/>
            <person name="Li M."/>
        </authorList>
    </citation>
    <scope>NUCLEOTIDE SEQUENCE [LARGE SCALE GENOMIC DNA]</scope>
    <source>
        <strain evidence="1">SpSt-125</strain>
    </source>
</reference>
<name>A0A7J2U0X7_9CREN</name>
<proteinExistence type="predicted"/>
<accession>A0A7J2U0X7</accession>
<dbReference type="AlphaFoldDB" id="A0A7J2U0X7"/>
<gene>
    <name evidence="1" type="ORF">ENO26_02455</name>
</gene>
<organism evidence="1">
    <name type="scientific">Ignisphaera aggregans</name>
    <dbReference type="NCBI Taxonomy" id="334771"/>
    <lineage>
        <taxon>Archaea</taxon>
        <taxon>Thermoproteota</taxon>
        <taxon>Thermoprotei</taxon>
        <taxon>Desulfurococcales</taxon>
        <taxon>Desulfurococcaceae</taxon>
        <taxon>Ignisphaera</taxon>
    </lineage>
</organism>
<evidence type="ECO:0000313" key="1">
    <source>
        <dbReference type="EMBL" id="HEM66421.1"/>
    </source>
</evidence>